<accession>A0A9W8WQ59</accession>
<organism evidence="2 3">
    <name type="scientific">Didymella glomerata</name>
    <dbReference type="NCBI Taxonomy" id="749621"/>
    <lineage>
        <taxon>Eukaryota</taxon>
        <taxon>Fungi</taxon>
        <taxon>Dikarya</taxon>
        <taxon>Ascomycota</taxon>
        <taxon>Pezizomycotina</taxon>
        <taxon>Dothideomycetes</taxon>
        <taxon>Pleosporomycetidae</taxon>
        <taxon>Pleosporales</taxon>
        <taxon>Pleosporineae</taxon>
        <taxon>Didymellaceae</taxon>
        <taxon>Didymella</taxon>
    </lineage>
</organism>
<reference evidence="2" key="1">
    <citation type="submission" date="2022-10" db="EMBL/GenBank/DDBJ databases">
        <title>Tapping the CABI collections for fungal endophytes: first genome assemblies for Collariella, Neodidymelliopsis, Ascochyta clinopodiicola, Didymella pomorum, Didymosphaeria variabile, Neocosmospora piperis and Neocucurbitaria cava.</title>
        <authorList>
            <person name="Hill R."/>
        </authorList>
    </citation>
    <scope>NUCLEOTIDE SEQUENCE</scope>
    <source>
        <strain evidence="2">IMI 360193</strain>
    </source>
</reference>
<keyword evidence="3" id="KW-1185">Reference proteome</keyword>
<proteinExistence type="predicted"/>
<dbReference type="EMBL" id="JAPEUV010000220">
    <property type="protein sequence ID" value="KAJ4330167.1"/>
    <property type="molecule type" value="Genomic_DNA"/>
</dbReference>
<sequence length="591" mass="66605">MAHLDFGRSYKRTQQLDRRSTDTVAPSVAARDAEDLQADTINLRETAGTAASQLTEFGLALKGQVKNVLANKHLTYAQGVTDFHEFEPPQNFNELIKDLQWLEQNREGAVEDVLNFETGFSYITPVVAGKDQILRCAARLRRVASEEPLRSQPITPANFDQYDDEVDDEITGGCKRRKKVPLGFDETALVAFDDNKTVRRKLRQELEENIRTVHTLLSDALVPWKEDLARVPPDILEEYTTLMEANEVARRTELLRTLWATAMADDEKHLNGALYQSEMRQIRALSMSRAVTSLDQRLVELFADVATWKWDEGERLVGVGRLKPKPNQVVGARAWMRFTVAVVSGSSSAAPKFKYQAKITGGRLADVDPRYLPNGLPTDVRTWPNIVEAVWMKKYQDFVRSQQRIKVEELKQKEATSPSSQAALQTQFQSQDQDQQNRPLPPQDPLQGSVAAQEAARVALGISSGVTEKDPELERQLFDENTVGTVEKLKILAKYLSGRLSLKPKLPWEVLEDMMSWQTSTSTGLFRAPAWSVWLKNTFQYPLKTNMLDDLNRSASDVSKPSLLQSDEPAEVFTGINGELDIGFPETRVEL</sequence>
<protein>
    <submittedName>
        <fullName evidence="2">Uncharacterized protein</fullName>
    </submittedName>
</protein>
<evidence type="ECO:0000313" key="2">
    <source>
        <dbReference type="EMBL" id="KAJ4330167.1"/>
    </source>
</evidence>
<name>A0A9W8WQ59_9PLEO</name>
<evidence type="ECO:0000313" key="3">
    <source>
        <dbReference type="Proteomes" id="UP001140562"/>
    </source>
</evidence>
<gene>
    <name evidence="2" type="ORF">N0V87_010235</name>
</gene>
<feature type="region of interest" description="Disordered" evidence="1">
    <location>
        <begin position="411"/>
        <end position="450"/>
    </location>
</feature>
<feature type="compositionally biased region" description="Low complexity" evidence="1">
    <location>
        <begin position="419"/>
        <end position="436"/>
    </location>
</feature>
<dbReference type="AlphaFoldDB" id="A0A9W8WQ59"/>
<dbReference type="Proteomes" id="UP001140562">
    <property type="component" value="Unassembled WGS sequence"/>
</dbReference>
<comment type="caution">
    <text evidence="2">The sequence shown here is derived from an EMBL/GenBank/DDBJ whole genome shotgun (WGS) entry which is preliminary data.</text>
</comment>
<evidence type="ECO:0000256" key="1">
    <source>
        <dbReference type="SAM" id="MobiDB-lite"/>
    </source>
</evidence>